<dbReference type="AlphaFoldDB" id="A0A0F9WF76"/>
<proteinExistence type="predicted"/>
<name>A0A0F9WF76_9MICR</name>
<gene>
    <name evidence="1" type="ORF">AAJ76_800041664</name>
</gene>
<dbReference type="GO" id="GO:0007165">
    <property type="term" value="P:signal transduction"/>
    <property type="evidence" value="ECO:0007669"/>
    <property type="project" value="InterPro"/>
</dbReference>
<dbReference type="SUPFAM" id="SSF48371">
    <property type="entry name" value="ARM repeat"/>
    <property type="match status" value="1"/>
</dbReference>
<dbReference type="InterPro" id="IPR002554">
    <property type="entry name" value="PP2A_B56"/>
</dbReference>
<dbReference type="InterPro" id="IPR016024">
    <property type="entry name" value="ARM-type_fold"/>
</dbReference>
<sequence length="462" mass="55280">MRNQRNSERKFKKVKLNDLFEDDNFKKLESDNKSTNKKIDNTFVIQNIKIEKIRPVKICNVIKTPSILPSKQILIDIHSNDPLTLHNLFLILKQIKITDEIFSIVIRKCKDVIFREIKNTIPTGIIYYPGDDINIRNVTKSNINIFTKIFELITSKCYSKSMFTREISDQDIFSLFHLLKSEDERERMNICNILINIYDAYSIKIKYIVENELIQFYEDNRTHIGIEELLELLQLIIKNTKDDSFFYQVALRFLSIKNLEYYKLITDIIYKYCSEDVKISNFTLNYIFVLYEKVDYINKPILVKLYFNIYIRWAKRIPFRGILNDMCFIINFGLSSEYHPLVEEVLKTLDSRIIKKIFSEYIDDILPKIFNNIYLLSKKYWYSKGKLRIFKYISILLSMNYACFEKCLINYNLDKFVKKSSNFTEDTVLDILRKCIEHTNIENKNEWKNMRRRSSEFNGKPT</sequence>
<accession>A0A0F9WF76</accession>
<dbReference type="PANTHER" id="PTHR10257">
    <property type="entry name" value="SERINE/THREONINE PROTEIN PHOSPHATASE 2A PP2A REGULATORY SUBUNIT B"/>
    <property type="match status" value="1"/>
</dbReference>
<dbReference type="OMA" id="GKMSENC"/>
<comment type="caution">
    <text evidence="1">The sequence shown here is derived from an EMBL/GenBank/DDBJ whole genome shotgun (WGS) entry which is preliminary data.</text>
</comment>
<evidence type="ECO:0000313" key="2">
    <source>
        <dbReference type="Proteomes" id="UP000034350"/>
    </source>
</evidence>
<keyword evidence="2" id="KW-1185">Reference proteome</keyword>
<dbReference type="RefSeq" id="XP_024331738.1">
    <property type="nucleotide sequence ID" value="XM_024476464.1"/>
</dbReference>
<organism evidence="1 2">
    <name type="scientific">Vairimorpha ceranae</name>
    <dbReference type="NCBI Taxonomy" id="40302"/>
    <lineage>
        <taxon>Eukaryota</taxon>
        <taxon>Fungi</taxon>
        <taxon>Fungi incertae sedis</taxon>
        <taxon>Microsporidia</taxon>
        <taxon>Nosematidae</taxon>
        <taxon>Vairimorpha</taxon>
    </lineage>
</organism>
<reference evidence="1 2" key="1">
    <citation type="journal article" date="2015" name="Environ. Microbiol.">
        <title>Genome analyses suggest the presence of polyploidy and recent human-driven expansions in eight global populations of the honeybee pathogen Nosema ceranae.</title>
        <authorList>
            <person name="Pelin A."/>
            <person name="Selman M."/>
            <person name="Aris-Brosou S."/>
            <person name="Farinelli L."/>
            <person name="Corradi N."/>
        </authorList>
    </citation>
    <scope>NUCLEOTIDE SEQUENCE [LARGE SCALE GENOMIC DNA]</scope>
    <source>
        <strain evidence="1 2">PA08 1199</strain>
    </source>
</reference>
<dbReference type="Gene3D" id="1.25.10.10">
    <property type="entry name" value="Leucine-rich Repeat Variant"/>
    <property type="match status" value="1"/>
</dbReference>
<dbReference type="EMBL" id="JPQZ01000008">
    <property type="protein sequence ID" value="KKO75996.1"/>
    <property type="molecule type" value="Genomic_DNA"/>
</dbReference>
<dbReference type="PANTHER" id="PTHR10257:SF3">
    <property type="entry name" value="SERINE_THREONINE-PROTEIN PHOSPHATASE 2A 56 KDA REGULATORY SUBUNIT GAMMA ISOFORM"/>
    <property type="match status" value="1"/>
</dbReference>
<dbReference type="Proteomes" id="UP000034350">
    <property type="component" value="Unassembled WGS sequence"/>
</dbReference>
<protein>
    <submittedName>
        <fullName evidence="1">Ser thr protein phosphatase 2a regulatory subunit beta</fullName>
    </submittedName>
</protein>
<dbReference type="VEuPathDB" id="MicrosporidiaDB:NCER_100430"/>
<dbReference type="GO" id="GO:0000159">
    <property type="term" value="C:protein phosphatase type 2A complex"/>
    <property type="evidence" value="ECO:0007669"/>
    <property type="project" value="InterPro"/>
</dbReference>
<dbReference type="GeneID" id="36321417"/>
<dbReference type="OrthoDB" id="2195607at2759"/>
<dbReference type="GO" id="GO:0019888">
    <property type="term" value="F:protein phosphatase regulator activity"/>
    <property type="evidence" value="ECO:0007669"/>
    <property type="project" value="InterPro"/>
</dbReference>
<dbReference type="Pfam" id="PF01603">
    <property type="entry name" value="B56"/>
    <property type="match status" value="1"/>
</dbReference>
<dbReference type="VEuPathDB" id="MicrosporidiaDB:G9O61_00g011970"/>
<dbReference type="VEuPathDB" id="MicrosporidiaDB:AAJ76_800041664"/>
<evidence type="ECO:0000313" key="1">
    <source>
        <dbReference type="EMBL" id="KKO75996.1"/>
    </source>
</evidence>
<dbReference type="InterPro" id="IPR011989">
    <property type="entry name" value="ARM-like"/>
</dbReference>